<comment type="caution">
    <text evidence="2">The sequence shown here is derived from an EMBL/GenBank/DDBJ whole genome shotgun (WGS) entry which is preliminary data.</text>
</comment>
<proteinExistence type="predicted"/>
<protein>
    <submittedName>
        <fullName evidence="2">Uncharacterized protein</fullName>
    </submittedName>
</protein>
<dbReference type="EMBL" id="NMUH01000037">
    <property type="protein sequence ID" value="MQL69440.1"/>
    <property type="molecule type" value="Genomic_DNA"/>
</dbReference>
<feature type="region of interest" description="Disordered" evidence="1">
    <location>
        <begin position="1"/>
        <end position="33"/>
    </location>
</feature>
<keyword evidence="3" id="KW-1185">Reference proteome</keyword>
<dbReference type="Proteomes" id="UP000652761">
    <property type="component" value="Unassembled WGS sequence"/>
</dbReference>
<feature type="region of interest" description="Disordered" evidence="1">
    <location>
        <begin position="46"/>
        <end position="66"/>
    </location>
</feature>
<dbReference type="AlphaFoldDB" id="A0A843TJU0"/>
<evidence type="ECO:0000313" key="3">
    <source>
        <dbReference type="Proteomes" id="UP000652761"/>
    </source>
</evidence>
<feature type="non-terminal residue" evidence="2">
    <location>
        <position position="202"/>
    </location>
</feature>
<gene>
    <name evidence="2" type="ORF">Taro_001744</name>
</gene>
<evidence type="ECO:0000256" key="1">
    <source>
        <dbReference type="SAM" id="MobiDB-lite"/>
    </source>
</evidence>
<sequence length="202" mass="22738">VIGQNDLSPVPDPDETNSNGDDPFVPMPPALDPPATVKEIEVAIKPSEHLSDVEDSEATSPLYASEPDSSETYVILGDFSETTEPLSGETQQLSITFEPACDATEAQDWTDLHRLLRTWRLGWLLFVVRPLAPLAKFPWCGSSILLFSLHRESNQLVRLFFVRCRRAWTGQLPRTRNTLQPWPLDYLPWRRSRAGSMPPSPL</sequence>
<organism evidence="2 3">
    <name type="scientific">Colocasia esculenta</name>
    <name type="common">Wild taro</name>
    <name type="synonym">Arum esculentum</name>
    <dbReference type="NCBI Taxonomy" id="4460"/>
    <lineage>
        <taxon>Eukaryota</taxon>
        <taxon>Viridiplantae</taxon>
        <taxon>Streptophyta</taxon>
        <taxon>Embryophyta</taxon>
        <taxon>Tracheophyta</taxon>
        <taxon>Spermatophyta</taxon>
        <taxon>Magnoliopsida</taxon>
        <taxon>Liliopsida</taxon>
        <taxon>Araceae</taxon>
        <taxon>Aroideae</taxon>
        <taxon>Colocasieae</taxon>
        <taxon>Colocasia</taxon>
    </lineage>
</organism>
<accession>A0A843TJU0</accession>
<reference evidence="2" key="1">
    <citation type="submission" date="2017-07" db="EMBL/GenBank/DDBJ databases">
        <title>Taro Niue Genome Assembly and Annotation.</title>
        <authorList>
            <person name="Atibalentja N."/>
            <person name="Keating K."/>
            <person name="Fields C.J."/>
        </authorList>
    </citation>
    <scope>NUCLEOTIDE SEQUENCE</scope>
    <source>
        <strain evidence="2">Niue_2</strain>
        <tissue evidence="2">Leaf</tissue>
    </source>
</reference>
<name>A0A843TJU0_COLES</name>
<evidence type="ECO:0000313" key="2">
    <source>
        <dbReference type="EMBL" id="MQL69440.1"/>
    </source>
</evidence>